<sequence>MPQRGNSTDFNDYLDWEFANKEFNTADNTFSYLIPVKLAFNSSNPISGVAEAGYSFLNFYSDDTGNELYARLREYRPNPTYISNLATQKGINFTGGTYRDYDALLRGEAYYGHIIVYNLDSQPFKLVEIEDDKVINVSFF</sequence>
<dbReference type="EMBL" id="JBHUMA010000006">
    <property type="protein sequence ID" value="MFD2599210.1"/>
    <property type="molecule type" value="Genomic_DNA"/>
</dbReference>
<reference evidence="2" key="1">
    <citation type="journal article" date="2019" name="Int. J. Syst. Evol. Microbiol.">
        <title>The Global Catalogue of Microorganisms (GCM) 10K type strain sequencing project: providing services to taxonomists for standard genome sequencing and annotation.</title>
        <authorList>
            <consortium name="The Broad Institute Genomics Platform"/>
            <consortium name="The Broad Institute Genome Sequencing Center for Infectious Disease"/>
            <person name="Wu L."/>
            <person name="Ma J."/>
        </authorList>
    </citation>
    <scope>NUCLEOTIDE SEQUENCE [LARGE SCALE GENOMIC DNA]</scope>
    <source>
        <strain evidence="2">KCTC 42248</strain>
    </source>
</reference>
<evidence type="ECO:0000313" key="2">
    <source>
        <dbReference type="Proteomes" id="UP001597393"/>
    </source>
</evidence>
<dbReference type="RefSeq" id="WP_380869336.1">
    <property type="nucleotide sequence ID" value="NZ_JBHUMA010000006.1"/>
</dbReference>
<protein>
    <submittedName>
        <fullName evidence="1">Uncharacterized protein</fullName>
    </submittedName>
</protein>
<name>A0ABW5NJV6_9SPHI</name>
<gene>
    <name evidence="1" type="ORF">ACFSQ3_09620</name>
</gene>
<evidence type="ECO:0000313" key="1">
    <source>
        <dbReference type="EMBL" id="MFD2599210.1"/>
    </source>
</evidence>
<organism evidence="1 2">
    <name type="scientific">Sphingobacterium corticis</name>
    <dbReference type="NCBI Taxonomy" id="1812823"/>
    <lineage>
        <taxon>Bacteria</taxon>
        <taxon>Pseudomonadati</taxon>
        <taxon>Bacteroidota</taxon>
        <taxon>Sphingobacteriia</taxon>
        <taxon>Sphingobacteriales</taxon>
        <taxon>Sphingobacteriaceae</taxon>
        <taxon>Sphingobacterium</taxon>
    </lineage>
</organism>
<dbReference type="Proteomes" id="UP001597393">
    <property type="component" value="Unassembled WGS sequence"/>
</dbReference>
<keyword evidence="2" id="KW-1185">Reference proteome</keyword>
<accession>A0ABW5NJV6</accession>
<proteinExistence type="predicted"/>
<comment type="caution">
    <text evidence="1">The sequence shown here is derived from an EMBL/GenBank/DDBJ whole genome shotgun (WGS) entry which is preliminary data.</text>
</comment>